<sequence length="111" mass="11826">LNQIAEISKQVQNKAMKDLEEDYAPQVAFEDAFNSPSDFGKFYMQSMAGQIPVLAQLTLGYGGIGLIGAGSYGQKINDIETLDEQRGSETGNFEKRLTALGFGAADAGLGS</sequence>
<evidence type="ECO:0000313" key="1">
    <source>
        <dbReference type="EMBL" id="GAH22879.1"/>
    </source>
</evidence>
<organism evidence="1">
    <name type="scientific">marine sediment metagenome</name>
    <dbReference type="NCBI Taxonomy" id="412755"/>
    <lineage>
        <taxon>unclassified sequences</taxon>
        <taxon>metagenomes</taxon>
        <taxon>ecological metagenomes</taxon>
    </lineage>
</organism>
<name>X1F0F1_9ZZZZ</name>
<dbReference type="EMBL" id="BART01039724">
    <property type="protein sequence ID" value="GAH22879.1"/>
    <property type="molecule type" value="Genomic_DNA"/>
</dbReference>
<accession>X1F0F1</accession>
<comment type="caution">
    <text evidence="1">The sequence shown here is derived from an EMBL/GenBank/DDBJ whole genome shotgun (WGS) entry which is preliminary data.</text>
</comment>
<proteinExistence type="predicted"/>
<feature type="non-terminal residue" evidence="1">
    <location>
        <position position="111"/>
    </location>
</feature>
<reference evidence="1" key="1">
    <citation type="journal article" date="2014" name="Front. Microbiol.">
        <title>High frequency of phylogenetically diverse reductive dehalogenase-homologous genes in deep subseafloor sedimentary metagenomes.</title>
        <authorList>
            <person name="Kawai M."/>
            <person name="Futagami T."/>
            <person name="Toyoda A."/>
            <person name="Takaki Y."/>
            <person name="Nishi S."/>
            <person name="Hori S."/>
            <person name="Arai W."/>
            <person name="Tsubouchi T."/>
            <person name="Morono Y."/>
            <person name="Uchiyama I."/>
            <person name="Ito T."/>
            <person name="Fujiyama A."/>
            <person name="Inagaki F."/>
            <person name="Takami H."/>
        </authorList>
    </citation>
    <scope>NUCLEOTIDE SEQUENCE</scope>
    <source>
        <strain evidence="1">Expedition CK06-06</strain>
    </source>
</reference>
<protein>
    <submittedName>
        <fullName evidence="1">Uncharacterized protein</fullName>
    </submittedName>
</protein>
<dbReference type="AlphaFoldDB" id="X1F0F1"/>
<gene>
    <name evidence="1" type="ORF">S01H4_65114</name>
</gene>
<feature type="non-terminal residue" evidence="1">
    <location>
        <position position="1"/>
    </location>
</feature>